<evidence type="ECO:0000313" key="2">
    <source>
        <dbReference type="EMBL" id="GIL63200.1"/>
    </source>
</evidence>
<dbReference type="EMBL" id="BNCO01000056">
    <property type="protein sequence ID" value="GIL63200.1"/>
    <property type="molecule type" value="Genomic_DNA"/>
</dbReference>
<dbReference type="PANTHER" id="PTHR21422:SF9">
    <property type="entry name" value="RAB3 GTPASE-ACTIVATING PROTEIN CATALYTIC SUBUNIT"/>
    <property type="match status" value="1"/>
</dbReference>
<name>A0A8J4BKM9_9CHLO</name>
<keyword evidence="3" id="KW-1185">Reference proteome</keyword>
<feature type="region of interest" description="Disordered" evidence="1">
    <location>
        <begin position="244"/>
        <end position="293"/>
    </location>
</feature>
<feature type="non-terminal residue" evidence="2">
    <location>
        <position position="1"/>
    </location>
</feature>
<feature type="compositionally biased region" description="Low complexity" evidence="1">
    <location>
        <begin position="263"/>
        <end position="277"/>
    </location>
</feature>
<evidence type="ECO:0000313" key="3">
    <source>
        <dbReference type="Proteomes" id="UP000747399"/>
    </source>
</evidence>
<evidence type="ECO:0000256" key="1">
    <source>
        <dbReference type="SAM" id="MobiDB-lite"/>
    </source>
</evidence>
<feature type="non-terminal residue" evidence="2">
    <location>
        <position position="516"/>
    </location>
</feature>
<reference evidence="2" key="1">
    <citation type="journal article" date="2021" name="Proc. Natl. Acad. Sci. U.S.A.">
        <title>Three genomes in the algal genus Volvox reveal the fate of a haploid sex-determining region after a transition to homothallism.</title>
        <authorList>
            <person name="Yamamoto K."/>
            <person name="Hamaji T."/>
            <person name="Kawai-Toyooka H."/>
            <person name="Matsuzaki R."/>
            <person name="Takahashi F."/>
            <person name="Nishimura Y."/>
            <person name="Kawachi M."/>
            <person name="Noguchi H."/>
            <person name="Minakuchi Y."/>
            <person name="Umen J.G."/>
            <person name="Toyoda A."/>
            <person name="Nozaki H."/>
        </authorList>
    </citation>
    <scope>NUCLEOTIDE SEQUENCE</scope>
    <source>
        <strain evidence="2">NIES-3780</strain>
    </source>
</reference>
<dbReference type="PANTHER" id="PTHR21422">
    <property type="entry name" value="RAB3 GTPASE-ACTIVATING PROTEIN CATALYTIC SUBUNIT"/>
    <property type="match status" value="1"/>
</dbReference>
<feature type="region of interest" description="Disordered" evidence="1">
    <location>
        <begin position="40"/>
        <end position="80"/>
    </location>
</feature>
<dbReference type="GO" id="GO:0005096">
    <property type="term" value="F:GTPase activator activity"/>
    <property type="evidence" value="ECO:0007669"/>
    <property type="project" value="InterPro"/>
</dbReference>
<organism evidence="2 3">
    <name type="scientific">Volvox africanus</name>
    <dbReference type="NCBI Taxonomy" id="51714"/>
    <lineage>
        <taxon>Eukaryota</taxon>
        <taxon>Viridiplantae</taxon>
        <taxon>Chlorophyta</taxon>
        <taxon>core chlorophytes</taxon>
        <taxon>Chlorophyceae</taxon>
        <taxon>CS clade</taxon>
        <taxon>Chlamydomonadales</taxon>
        <taxon>Volvocaceae</taxon>
        <taxon>Volvox</taxon>
    </lineage>
</organism>
<comment type="caution">
    <text evidence="2">The sequence shown here is derived from an EMBL/GenBank/DDBJ whole genome shotgun (WGS) entry which is preliminary data.</text>
</comment>
<feature type="region of interest" description="Disordered" evidence="1">
    <location>
        <begin position="387"/>
        <end position="437"/>
    </location>
</feature>
<proteinExistence type="predicted"/>
<dbReference type="Proteomes" id="UP000747399">
    <property type="component" value="Unassembled WGS sequence"/>
</dbReference>
<sequence length="516" mass="53833">WELPQQHQGLVRGQSDRSGQGENLLELNINDVRQQLELQQQQGPLSQVSELPASAVGEGGGGRGQETAIHTQGKRAATGPAQQAFSDTAAAAAAAAATAAASSRLAAVYPSGRPTGLPWWLPTFQHRLQRWFGLDAFLLMHPASYSRRILDETEAGTILSAAALALGAAGLSCPLLLPVHDGLRDAYWGVAVLQGVGCLHLKTDSLHISSPPRELTQLPMQLRALGEQLMPFSPSAAVACFDAAQGEDEQKQGAPPGRGLGPSARGTSAAAVAAANRGGSGSGSGSREDGGGSADGLRIAWSACSTYRVTQPSRRLRIQVERWAAVAAAGRHQQTITGAAAGHSSSSVPAAAVATTTHEREPIAELHRGPPLDAWLHTQVMAAAAAGTHDGSGGAPLSPPSTRSETDARHGDGTYGTDGTDAFGDGGSREPDEDADDGFGVFSDADPWDARAPWHPWAVQTDPVAVLELDVAWEDLQVPLQLSQSGGQQQQQQQQGLPVLRLDSSSRWLLHALQVG</sequence>
<gene>
    <name evidence="2" type="ORF">Vafri_17326</name>
</gene>
<dbReference type="AlphaFoldDB" id="A0A8J4BKM9"/>
<dbReference type="InterPro" id="IPR045700">
    <property type="entry name" value="Rab3GAP1"/>
</dbReference>
<accession>A0A8J4BKM9</accession>
<protein>
    <submittedName>
        <fullName evidence="2">Uncharacterized protein</fullName>
    </submittedName>
</protein>